<evidence type="ECO:0000313" key="1">
    <source>
        <dbReference type="EMBL" id="GCA62873.1"/>
    </source>
</evidence>
<dbReference type="Proteomes" id="UP000265618">
    <property type="component" value="Unassembled WGS sequence"/>
</dbReference>
<feature type="non-terminal residue" evidence="1">
    <location>
        <position position="18"/>
    </location>
</feature>
<gene>
    <name evidence="1" type="ORF">KIPB_006341</name>
</gene>
<dbReference type="AlphaFoldDB" id="A0A391NWK4"/>
<organism evidence="1 2">
    <name type="scientific">Kipferlia bialata</name>
    <dbReference type="NCBI Taxonomy" id="797122"/>
    <lineage>
        <taxon>Eukaryota</taxon>
        <taxon>Metamonada</taxon>
        <taxon>Carpediemonas-like organisms</taxon>
        <taxon>Kipferlia</taxon>
    </lineage>
</organism>
<keyword evidence="2" id="KW-1185">Reference proteome</keyword>
<sequence length="18" mass="1992">MSRINAQVMEEAIKGMLA</sequence>
<comment type="caution">
    <text evidence="1">The sequence shown here is derived from an EMBL/GenBank/DDBJ whole genome shotgun (WGS) entry which is preliminary data.</text>
</comment>
<name>A0A391NWK4_9EUKA</name>
<evidence type="ECO:0000313" key="2">
    <source>
        <dbReference type="Proteomes" id="UP000265618"/>
    </source>
</evidence>
<dbReference type="EMBL" id="BDIP01001620">
    <property type="protein sequence ID" value="GCA62873.1"/>
    <property type="molecule type" value="Genomic_DNA"/>
</dbReference>
<proteinExistence type="predicted"/>
<reference evidence="1 2" key="1">
    <citation type="journal article" date="2018" name="PLoS ONE">
        <title>The draft genome of Kipferlia bialata reveals reductive genome evolution in fornicate parasites.</title>
        <authorList>
            <person name="Tanifuji G."/>
            <person name="Takabayashi S."/>
            <person name="Kume K."/>
            <person name="Takagi M."/>
            <person name="Nakayama T."/>
            <person name="Kamikawa R."/>
            <person name="Inagaki Y."/>
            <person name="Hashimoto T."/>
        </authorList>
    </citation>
    <scope>NUCLEOTIDE SEQUENCE [LARGE SCALE GENOMIC DNA]</scope>
    <source>
        <strain evidence="1">NY0173</strain>
    </source>
</reference>
<protein>
    <submittedName>
        <fullName evidence="1">Uncharacterized protein</fullName>
    </submittedName>
</protein>
<accession>A0A391NWK4</accession>